<dbReference type="SUPFAM" id="SSF103473">
    <property type="entry name" value="MFS general substrate transporter"/>
    <property type="match status" value="1"/>
</dbReference>
<dbReference type="PIRSF" id="PIRSF004925">
    <property type="entry name" value="HcaT"/>
    <property type="match status" value="1"/>
</dbReference>
<sequence>MFLLLSLFYYFYFSIVGIYIIFLPKVLSGVGYSASEIGILFAAAPLVRFILPFLFIKGLQLDAKIFKASLLLVIVAALSFYLSLEHFYLLLMSNIALGIGLALILPYVELLSLGSIGKERYGKVRLFGSLGFIIVALVLVKFLSSAYVALDFLFVLTLSMALFAYLVQNSSAQTNSQNEVYENDVSLLRDWKLWIGLLLMQMSFGSFYNFFTIYETDRGISLEMTIYLWSFGVIVEVAMLFFQGRFLHANLLRVLQITILATVLRWFLLFAYPTTLEVLFFAQSLHALSFALFHSAAISYLFMHYRHKSLAQQFFSGITYGLGGLMGALLAGFVYEYYPKYLFLSSSAIALMALLMITLYKKSVSSPL</sequence>
<comment type="caution">
    <text evidence="10">The sequence shown here is derived from an EMBL/GenBank/DDBJ whole genome shotgun (WGS) entry which is preliminary data.</text>
</comment>
<feature type="transmembrane region" description="Helical" evidence="8">
    <location>
        <begin position="278"/>
        <end position="302"/>
    </location>
</feature>
<evidence type="ECO:0000256" key="8">
    <source>
        <dbReference type="SAM" id="Phobius"/>
    </source>
</evidence>
<feature type="transmembrane region" description="Helical" evidence="8">
    <location>
        <begin position="126"/>
        <end position="143"/>
    </location>
</feature>
<feature type="transmembrane region" description="Helical" evidence="8">
    <location>
        <begin position="95"/>
        <end position="114"/>
    </location>
</feature>
<feature type="domain" description="Major facilitator superfamily associated" evidence="9">
    <location>
        <begin position="4"/>
        <end position="343"/>
    </location>
</feature>
<evidence type="ECO:0000313" key="10">
    <source>
        <dbReference type="EMBL" id="HFB53799.1"/>
    </source>
</evidence>
<feature type="transmembrane region" description="Helical" evidence="8">
    <location>
        <begin position="254"/>
        <end position="272"/>
    </location>
</feature>
<evidence type="ECO:0000259" key="9">
    <source>
        <dbReference type="Pfam" id="PF12832"/>
    </source>
</evidence>
<dbReference type="GO" id="GO:0030395">
    <property type="term" value="F:lactose binding"/>
    <property type="evidence" value="ECO:0007669"/>
    <property type="project" value="TreeGrafter"/>
</dbReference>
<comment type="subcellular location">
    <subcellularLocation>
        <location evidence="1">Cell inner membrane</location>
        <topology evidence="1">Multi-pass membrane protein</topology>
    </subcellularLocation>
</comment>
<gene>
    <name evidence="10" type="ORF">ENJ67_03625</name>
</gene>
<evidence type="ECO:0000256" key="2">
    <source>
        <dbReference type="ARBA" id="ARBA00022448"/>
    </source>
</evidence>
<feature type="transmembrane region" description="Helical" evidence="8">
    <location>
        <begin position="7"/>
        <end position="25"/>
    </location>
</feature>
<organism evidence="10">
    <name type="scientific">Sulfurimonas autotrophica</name>
    <dbReference type="NCBI Taxonomy" id="202747"/>
    <lineage>
        <taxon>Bacteria</taxon>
        <taxon>Pseudomonadati</taxon>
        <taxon>Campylobacterota</taxon>
        <taxon>Epsilonproteobacteria</taxon>
        <taxon>Campylobacterales</taxon>
        <taxon>Sulfurimonadaceae</taxon>
        <taxon>Sulfurimonas</taxon>
    </lineage>
</organism>
<keyword evidence="2" id="KW-0813">Transport</keyword>
<feature type="transmembrane region" description="Helical" evidence="8">
    <location>
        <begin position="68"/>
        <end position="89"/>
    </location>
</feature>
<dbReference type="EMBL" id="DRNH01000194">
    <property type="protein sequence ID" value="HFB53799.1"/>
    <property type="molecule type" value="Genomic_DNA"/>
</dbReference>
<dbReference type="InterPro" id="IPR024989">
    <property type="entry name" value="MFS_assoc_dom"/>
</dbReference>
<dbReference type="InterPro" id="IPR026032">
    <property type="entry name" value="HcaT-like"/>
</dbReference>
<keyword evidence="4" id="KW-0997">Cell inner membrane</keyword>
<evidence type="ECO:0000256" key="1">
    <source>
        <dbReference type="ARBA" id="ARBA00004429"/>
    </source>
</evidence>
<reference evidence="10" key="1">
    <citation type="journal article" date="2020" name="mSystems">
        <title>Genome- and Community-Level Interaction Insights into Carbon Utilization and Element Cycling Functions of Hydrothermarchaeota in Hydrothermal Sediment.</title>
        <authorList>
            <person name="Zhou Z."/>
            <person name="Liu Y."/>
            <person name="Xu W."/>
            <person name="Pan J."/>
            <person name="Luo Z.H."/>
            <person name="Li M."/>
        </authorList>
    </citation>
    <scope>NUCLEOTIDE SEQUENCE [LARGE SCALE GENOMIC DNA]</scope>
    <source>
        <strain evidence="10">HyVt-507</strain>
    </source>
</reference>
<dbReference type="Gene3D" id="1.20.1250.20">
    <property type="entry name" value="MFS general substrate transporter like domains"/>
    <property type="match status" value="2"/>
</dbReference>
<dbReference type="InterPro" id="IPR036259">
    <property type="entry name" value="MFS_trans_sf"/>
</dbReference>
<feature type="transmembrane region" description="Helical" evidence="8">
    <location>
        <begin position="226"/>
        <end position="242"/>
    </location>
</feature>
<protein>
    <submittedName>
        <fullName evidence="10">MFS transporter</fullName>
    </submittedName>
</protein>
<evidence type="ECO:0000256" key="4">
    <source>
        <dbReference type="ARBA" id="ARBA00022519"/>
    </source>
</evidence>
<keyword evidence="6 8" id="KW-1133">Transmembrane helix</keyword>
<evidence type="ECO:0000256" key="7">
    <source>
        <dbReference type="ARBA" id="ARBA00023136"/>
    </source>
</evidence>
<keyword evidence="3" id="KW-1003">Cell membrane</keyword>
<proteinExistence type="predicted"/>
<dbReference type="Pfam" id="PF12832">
    <property type="entry name" value="MFS_1_like"/>
    <property type="match status" value="1"/>
</dbReference>
<dbReference type="Proteomes" id="UP000886390">
    <property type="component" value="Unassembled WGS sequence"/>
</dbReference>
<dbReference type="PANTHER" id="PTHR23522">
    <property type="entry name" value="BLL5896 PROTEIN"/>
    <property type="match status" value="1"/>
</dbReference>
<evidence type="ECO:0000256" key="3">
    <source>
        <dbReference type="ARBA" id="ARBA00022475"/>
    </source>
</evidence>
<feature type="transmembrane region" description="Helical" evidence="8">
    <location>
        <begin position="314"/>
        <end position="335"/>
    </location>
</feature>
<keyword evidence="7 8" id="KW-0472">Membrane</keyword>
<feature type="transmembrane region" description="Helical" evidence="8">
    <location>
        <begin position="341"/>
        <end position="360"/>
    </location>
</feature>
<keyword evidence="5 8" id="KW-0812">Transmembrane</keyword>
<evidence type="ECO:0000256" key="6">
    <source>
        <dbReference type="ARBA" id="ARBA00022989"/>
    </source>
</evidence>
<feature type="transmembrane region" description="Helical" evidence="8">
    <location>
        <begin position="37"/>
        <end position="56"/>
    </location>
</feature>
<dbReference type="AlphaFoldDB" id="A0A7C3C039"/>
<feature type="transmembrane region" description="Helical" evidence="8">
    <location>
        <begin position="149"/>
        <end position="167"/>
    </location>
</feature>
<dbReference type="PANTHER" id="PTHR23522:SF10">
    <property type="entry name" value="3-PHENYLPROPIONIC ACID TRANSPORTER-RELATED"/>
    <property type="match status" value="1"/>
</dbReference>
<dbReference type="GO" id="GO:0015528">
    <property type="term" value="F:lactose:proton symporter activity"/>
    <property type="evidence" value="ECO:0007669"/>
    <property type="project" value="TreeGrafter"/>
</dbReference>
<evidence type="ECO:0000256" key="5">
    <source>
        <dbReference type="ARBA" id="ARBA00022692"/>
    </source>
</evidence>
<feature type="transmembrane region" description="Helical" evidence="8">
    <location>
        <begin position="193"/>
        <end position="214"/>
    </location>
</feature>
<dbReference type="GO" id="GO:0005886">
    <property type="term" value="C:plasma membrane"/>
    <property type="evidence" value="ECO:0007669"/>
    <property type="project" value="UniProtKB-SubCell"/>
</dbReference>
<accession>A0A7C3C039</accession>
<name>A0A7C3C039_9BACT</name>